<name>A0A926DC33_9FIRM</name>
<keyword evidence="4" id="KW-0547">Nucleotide-binding</keyword>
<comment type="subcellular location">
    <subcellularLocation>
        <location evidence="1">Cell membrane</location>
        <topology evidence="1">Multi-pass membrane protein</topology>
    </subcellularLocation>
</comment>
<dbReference type="InterPro" id="IPR003593">
    <property type="entry name" value="AAA+_ATPase"/>
</dbReference>
<evidence type="ECO:0000313" key="12">
    <source>
        <dbReference type="Proteomes" id="UP000620366"/>
    </source>
</evidence>
<dbReference type="GO" id="GO:0016887">
    <property type="term" value="F:ATP hydrolysis activity"/>
    <property type="evidence" value="ECO:0007669"/>
    <property type="project" value="InterPro"/>
</dbReference>
<accession>A0A926DC33</accession>
<feature type="transmembrane region" description="Helical" evidence="8">
    <location>
        <begin position="252"/>
        <end position="272"/>
    </location>
</feature>
<dbReference type="GO" id="GO:0015421">
    <property type="term" value="F:ABC-type oligopeptide transporter activity"/>
    <property type="evidence" value="ECO:0007669"/>
    <property type="project" value="TreeGrafter"/>
</dbReference>
<dbReference type="CDD" id="cd18540">
    <property type="entry name" value="ABC_6TM_exporter_like"/>
    <property type="match status" value="1"/>
</dbReference>
<dbReference type="Proteomes" id="UP000620366">
    <property type="component" value="Unassembled WGS sequence"/>
</dbReference>
<dbReference type="PANTHER" id="PTHR43394">
    <property type="entry name" value="ATP-DEPENDENT PERMEASE MDL1, MITOCHONDRIAL"/>
    <property type="match status" value="1"/>
</dbReference>
<feature type="transmembrane region" description="Helical" evidence="8">
    <location>
        <begin position="172"/>
        <end position="190"/>
    </location>
</feature>
<dbReference type="SMART" id="SM00382">
    <property type="entry name" value="AAA"/>
    <property type="match status" value="1"/>
</dbReference>
<reference evidence="11" key="1">
    <citation type="submission" date="2020-08" db="EMBL/GenBank/DDBJ databases">
        <title>Genome public.</title>
        <authorList>
            <person name="Liu C."/>
            <person name="Sun Q."/>
        </authorList>
    </citation>
    <scope>NUCLEOTIDE SEQUENCE</scope>
    <source>
        <strain evidence="11">BX7</strain>
    </source>
</reference>
<evidence type="ECO:0000259" key="9">
    <source>
        <dbReference type="PROSITE" id="PS50893"/>
    </source>
</evidence>
<dbReference type="Gene3D" id="3.40.50.300">
    <property type="entry name" value="P-loop containing nucleotide triphosphate hydrolases"/>
    <property type="match status" value="1"/>
</dbReference>
<keyword evidence="3 8" id="KW-0812">Transmembrane</keyword>
<dbReference type="InterPro" id="IPR027417">
    <property type="entry name" value="P-loop_NTPase"/>
</dbReference>
<keyword evidence="12" id="KW-1185">Reference proteome</keyword>
<dbReference type="InterPro" id="IPR039421">
    <property type="entry name" value="Type_1_exporter"/>
</dbReference>
<dbReference type="SUPFAM" id="SSF90123">
    <property type="entry name" value="ABC transporter transmembrane region"/>
    <property type="match status" value="1"/>
</dbReference>
<dbReference type="PANTHER" id="PTHR43394:SF1">
    <property type="entry name" value="ATP-BINDING CASSETTE SUB-FAMILY B MEMBER 10, MITOCHONDRIAL"/>
    <property type="match status" value="1"/>
</dbReference>
<dbReference type="GO" id="GO:0005524">
    <property type="term" value="F:ATP binding"/>
    <property type="evidence" value="ECO:0007669"/>
    <property type="project" value="UniProtKB-KW"/>
</dbReference>
<dbReference type="FunFam" id="3.40.50.300:FF:000287">
    <property type="entry name" value="Multidrug ABC transporter ATP-binding protein"/>
    <property type="match status" value="1"/>
</dbReference>
<dbReference type="CDD" id="cd03254">
    <property type="entry name" value="ABCC_Glucan_exporter_like"/>
    <property type="match status" value="1"/>
</dbReference>
<protein>
    <submittedName>
        <fullName evidence="11">ABC transporter ATP-binding protein</fullName>
    </submittedName>
</protein>
<evidence type="ECO:0000256" key="3">
    <source>
        <dbReference type="ARBA" id="ARBA00022692"/>
    </source>
</evidence>
<dbReference type="Gene3D" id="1.20.1560.10">
    <property type="entry name" value="ABC transporter type 1, transmembrane domain"/>
    <property type="match status" value="1"/>
</dbReference>
<organism evidence="11 12">
    <name type="scientific">Feifania hominis</name>
    <dbReference type="NCBI Taxonomy" id="2763660"/>
    <lineage>
        <taxon>Bacteria</taxon>
        <taxon>Bacillati</taxon>
        <taxon>Bacillota</taxon>
        <taxon>Clostridia</taxon>
        <taxon>Eubacteriales</taxon>
        <taxon>Feifaniaceae</taxon>
        <taxon>Feifania</taxon>
    </lineage>
</organism>
<evidence type="ECO:0000313" key="11">
    <source>
        <dbReference type="EMBL" id="MBC8535348.1"/>
    </source>
</evidence>
<dbReference type="PROSITE" id="PS50893">
    <property type="entry name" value="ABC_TRANSPORTER_2"/>
    <property type="match status" value="1"/>
</dbReference>
<evidence type="ECO:0000259" key="10">
    <source>
        <dbReference type="PROSITE" id="PS50929"/>
    </source>
</evidence>
<comment type="caution">
    <text evidence="11">The sequence shown here is derived from an EMBL/GenBank/DDBJ whole genome shotgun (WGS) entry which is preliminary data.</text>
</comment>
<dbReference type="PROSITE" id="PS50929">
    <property type="entry name" value="ABC_TM1F"/>
    <property type="match status" value="1"/>
</dbReference>
<dbReference type="AlphaFoldDB" id="A0A926DC33"/>
<evidence type="ECO:0000256" key="8">
    <source>
        <dbReference type="SAM" id="Phobius"/>
    </source>
</evidence>
<gene>
    <name evidence="11" type="ORF">H8695_01380</name>
</gene>
<dbReference type="Pfam" id="PF00664">
    <property type="entry name" value="ABC_membrane"/>
    <property type="match status" value="1"/>
</dbReference>
<dbReference type="InterPro" id="IPR011527">
    <property type="entry name" value="ABC1_TM_dom"/>
</dbReference>
<sequence length="621" mass="69921">MNSFETIEGKRNFDLRVWAKLGRFFRAYSRQIAGCMSVMLVVSVIDIILPLFQRYAINHFIEGQTTRGIWPFTAVYFLTVLSQALLVVLFTRLAMRVEMCFGRDLKNEAFQKLQEQSFSFYNVTPVGYLVARVMSDTNKIGSMVAWGLVDLMWSAVYVIGVVIAMVILNWKLALLVIAVVPPIALTTVWFQRRMLRQNRKVRHINSRITGEFNEGIGGAVTTKTLVLQDTSAAQFRETTGEMKRESLRFARYNSIYMPIIIFFGAVSTALILARGGRLVMDGAIPFGTLSVFITYSIGIFEPIEMLARIFSDFVATQVNIERVSALLEREPDIQDTPEVVERYGDVFHPKRENFEPVRGEIEFCDVSFHYSDAEENILEHFNLKVEAGQTVAIVGDTGAGKSTLVNLVCRFFEPTRGEIRIDGKNYKERSVGWLHGNIGYVLQSPHLFSGTIRENIRYGKLDATDAEIEAAAKLVSLDTVVARLEQGYDTDVGEGGDRLSTGEKQLVSFARAVLADPPIFVLDEATSSIDTRTEALIQNAISRVLKGRTSFLIAHRLSTVRYADVILVVNGGKIIERGTHEELLGRRGYYYNLYVHQFEQESASTLFRGERTLDDTAEYGV</sequence>
<keyword evidence="7 8" id="KW-0472">Membrane</keyword>
<evidence type="ECO:0000256" key="6">
    <source>
        <dbReference type="ARBA" id="ARBA00022989"/>
    </source>
</evidence>
<feature type="domain" description="ABC transporter" evidence="9">
    <location>
        <begin position="361"/>
        <end position="596"/>
    </location>
</feature>
<dbReference type="Pfam" id="PF00005">
    <property type="entry name" value="ABC_tran"/>
    <property type="match status" value="1"/>
</dbReference>
<dbReference type="RefSeq" id="WP_249299016.1">
    <property type="nucleotide sequence ID" value="NZ_JACRSP010000001.1"/>
</dbReference>
<dbReference type="EMBL" id="JACRSP010000001">
    <property type="protein sequence ID" value="MBC8535348.1"/>
    <property type="molecule type" value="Genomic_DNA"/>
</dbReference>
<dbReference type="InterPro" id="IPR036640">
    <property type="entry name" value="ABC1_TM_sf"/>
</dbReference>
<dbReference type="SUPFAM" id="SSF52540">
    <property type="entry name" value="P-loop containing nucleoside triphosphate hydrolases"/>
    <property type="match status" value="1"/>
</dbReference>
<feature type="transmembrane region" description="Helical" evidence="8">
    <location>
        <begin position="72"/>
        <end position="95"/>
    </location>
</feature>
<feature type="transmembrane region" description="Helical" evidence="8">
    <location>
        <begin position="32"/>
        <end position="52"/>
    </location>
</feature>
<evidence type="ECO:0000256" key="5">
    <source>
        <dbReference type="ARBA" id="ARBA00022840"/>
    </source>
</evidence>
<keyword evidence="6 8" id="KW-1133">Transmembrane helix</keyword>
<evidence type="ECO:0000256" key="1">
    <source>
        <dbReference type="ARBA" id="ARBA00004651"/>
    </source>
</evidence>
<feature type="domain" description="ABC transmembrane type-1" evidence="10">
    <location>
        <begin position="33"/>
        <end position="315"/>
    </location>
</feature>
<proteinExistence type="predicted"/>
<keyword evidence="5 11" id="KW-0067">ATP-binding</keyword>
<dbReference type="GO" id="GO:0005886">
    <property type="term" value="C:plasma membrane"/>
    <property type="evidence" value="ECO:0007669"/>
    <property type="project" value="UniProtKB-SubCell"/>
</dbReference>
<evidence type="ECO:0000256" key="4">
    <source>
        <dbReference type="ARBA" id="ARBA00022741"/>
    </source>
</evidence>
<evidence type="ECO:0000256" key="2">
    <source>
        <dbReference type="ARBA" id="ARBA00022448"/>
    </source>
</evidence>
<evidence type="ECO:0000256" key="7">
    <source>
        <dbReference type="ARBA" id="ARBA00023136"/>
    </source>
</evidence>
<feature type="transmembrane region" description="Helical" evidence="8">
    <location>
        <begin position="144"/>
        <end position="166"/>
    </location>
</feature>
<feature type="transmembrane region" description="Helical" evidence="8">
    <location>
        <begin position="278"/>
        <end position="300"/>
    </location>
</feature>
<keyword evidence="2" id="KW-0813">Transport</keyword>
<dbReference type="InterPro" id="IPR003439">
    <property type="entry name" value="ABC_transporter-like_ATP-bd"/>
</dbReference>